<dbReference type="PANTHER" id="PTHR32089:SF112">
    <property type="entry name" value="LYSOZYME-LIKE PROTEIN-RELATED"/>
    <property type="match status" value="1"/>
</dbReference>
<evidence type="ECO:0000259" key="9">
    <source>
        <dbReference type="PROSITE" id="PS50885"/>
    </source>
</evidence>
<evidence type="ECO:0000313" key="13">
    <source>
        <dbReference type="Proteomes" id="UP000321547"/>
    </source>
</evidence>
<dbReference type="EMBL" id="BJWI01000017">
    <property type="protein sequence ID" value="GEM01820.1"/>
    <property type="molecule type" value="Genomic_DNA"/>
</dbReference>
<organism evidence="11 12">
    <name type="scientific">Halolactibacillus halophilus</name>
    <dbReference type="NCBI Taxonomy" id="306540"/>
    <lineage>
        <taxon>Bacteria</taxon>
        <taxon>Bacillati</taxon>
        <taxon>Bacillota</taxon>
        <taxon>Bacilli</taxon>
        <taxon>Bacillales</taxon>
        <taxon>Bacillaceae</taxon>
        <taxon>Halolactibacillus</taxon>
    </lineage>
</organism>
<evidence type="ECO:0000256" key="7">
    <source>
        <dbReference type="SAM" id="Phobius"/>
    </source>
</evidence>
<dbReference type="InterPro" id="IPR004089">
    <property type="entry name" value="MCPsignal_dom"/>
</dbReference>
<sequence length="555" mass="62269">MFKREKLTMGQQLTMMMLIILSITTIVVGTVNYTMSKDELLSTTKNRLARETDMIKDIAANLDFVYVSDYDYFYSQLERTIDEQKQTLTKDGLTSFYYRLADGNFTPFKTSQDQNLTPSDAVITTITEQEDGVFEQTINGKAYLIAKRYLPEIEANYLLLVPETSYLAPIVTMRTTTVIISVAGMILGSVLTVLFVQNITKPLKQLKAGMERIHTGDFSPLILKKIYTPEIKSLTESYNFMVDELDTIFSQLKQSINDLTKSGQHLEKESDQMIDRSHTLTETTRAVEKSAEVTRTHTERTQTIVTAATTSLQLSKDHLSETLHFTESMNTASSTGKKELDDLIEQLATFKTELTSMQQELHEVLGQVNHTYNLTGAIQIISDQTKLLALNASIEASRAGKEGQGFMVVAREVSKLAEETKAITVNMFDHMTKTKQMTTSAVSTSDLLVEHHLGHVETMKQTTDAFDSLLDTIKEQTASIHVIEQDVSALFERFNELTNVSRKLDQIAEDNHQHTAGMSQLAISHKEETAMVHKEGANILSFATALQSLIDSFKS</sequence>
<dbReference type="SMART" id="SM00304">
    <property type="entry name" value="HAMP"/>
    <property type="match status" value="1"/>
</dbReference>
<evidence type="ECO:0000313" key="11">
    <source>
        <dbReference type="EMBL" id="SFP46239.1"/>
    </source>
</evidence>
<dbReference type="Pfam" id="PF00015">
    <property type="entry name" value="MCPsignal"/>
    <property type="match status" value="1"/>
</dbReference>
<dbReference type="Gene3D" id="1.10.287.950">
    <property type="entry name" value="Methyl-accepting chemotaxis protein"/>
    <property type="match status" value="1"/>
</dbReference>
<dbReference type="AlphaFoldDB" id="A0A1I5QJ05"/>
<dbReference type="SMART" id="SM00283">
    <property type="entry name" value="MA"/>
    <property type="match status" value="1"/>
</dbReference>
<evidence type="ECO:0000256" key="6">
    <source>
        <dbReference type="PROSITE-ProRule" id="PRU00284"/>
    </source>
</evidence>
<feature type="transmembrane region" description="Helical" evidence="7">
    <location>
        <begin position="178"/>
        <end position="196"/>
    </location>
</feature>
<accession>A0A1I5QJ05</accession>
<dbReference type="PROSITE" id="PS50111">
    <property type="entry name" value="CHEMOTAXIS_TRANSDUC_2"/>
    <property type="match status" value="1"/>
</dbReference>
<gene>
    <name evidence="10" type="ORF">HHA03_13520</name>
    <name evidence="11" type="ORF">SAMN05421839_12214</name>
</gene>
<dbReference type="RefSeq" id="WP_089832371.1">
    <property type="nucleotide sequence ID" value="NZ_BJWI01000017.1"/>
</dbReference>
<keyword evidence="7" id="KW-0812">Transmembrane</keyword>
<evidence type="ECO:0000313" key="12">
    <source>
        <dbReference type="Proteomes" id="UP000242243"/>
    </source>
</evidence>
<proteinExistence type="inferred from homology"/>
<feature type="domain" description="HAMP" evidence="9">
    <location>
        <begin position="197"/>
        <end position="250"/>
    </location>
</feature>
<dbReference type="STRING" id="306540.SAMN05421839_12214"/>
<comment type="subcellular location">
    <subcellularLocation>
        <location evidence="1">Cell membrane</location>
    </subcellularLocation>
</comment>
<keyword evidence="13" id="KW-1185">Reference proteome</keyword>
<protein>
    <submittedName>
        <fullName evidence="11">Methyl-accepting chemotaxis protein</fullName>
    </submittedName>
</protein>
<evidence type="ECO:0000256" key="4">
    <source>
        <dbReference type="ARBA" id="ARBA00023224"/>
    </source>
</evidence>
<dbReference type="GO" id="GO:0007165">
    <property type="term" value="P:signal transduction"/>
    <property type="evidence" value="ECO:0007669"/>
    <property type="project" value="UniProtKB-KW"/>
</dbReference>
<evidence type="ECO:0000256" key="3">
    <source>
        <dbReference type="ARBA" id="ARBA00023136"/>
    </source>
</evidence>
<evidence type="ECO:0000256" key="1">
    <source>
        <dbReference type="ARBA" id="ARBA00004236"/>
    </source>
</evidence>
<dbReference type="OrthoDB" id="2010115at2"/>
<evidence type="ECO:0000256" key="5">
    <source>
        <dbReference type="ARBA" id="ARBA00029447"/>
    </source>
</evidence>
<dbReference type="PROSITE" id="PS50885">
    <property type="entry name" value="HAMP"/>
    <property type="match status" value="1"/>
</dbReference>
<feature type="domain" description="Methyl-accepting transducer" evidence="8">
    <location>
        <begin position="269"/>
        <end position="522"/>
    </location>
</feature>
<keyword evidence="2" id="KW-1003">Cell membrane</keyword>
<dbReference type="CDD" id="cd06225">
    <property type="entry name" value="HAMP"/>
    <property type="match status" value="1"/>
</dbReference>
<dbReference type="InterPro" id="IPR003660">
    <property type="entry name" value="HAMP_dom"/>
</dbReference>
<dbReference type="GO" id="GO:0005886">
    <property type="term" value="C:plasma membrane"/>
    <property type="evidence" value="ECO:0007669"/>
    <property type="project" value="UniProtKB-SubCell"/>
</dbReference>
<name>A0A1I5QJ05_9BACI</name>
<dbReference type="EMBL" id="FOXC01000022">
    <property type="protein sequence ID" value="SFP46239.1"/>
    <property type="molecule type" value="Genomic_DNA"/>
</dbReference>
<dbReference type="Pfam" id="PF00672">
    <property type="entry name" value="HAMP"/>
    <property type="match status" value="1"/>
</dbReference>
<dbReference type="SUPFAM" id="SSF58104">
    <property type="entry name" value="Methyl-accepting chemotaxis protein (MCP) signaling domain"/>
    <property type="match status" value="1"/>
</dbReference>
<comment type="similarity">
    <text evidence="5">Belongs to the methyl-accepting chemotaxis (MCP) protein family.</text>
</comment>
<keyword evidence="7" id="KW-1133">Transmembrane helix</keyword>
<dbReference type="Proteomes" id="UP000242243">
    <property type="component" value="Unassembled WGS sequence"/>
</dbReference>
<evidence type="ECO:0000256" key="2">
    <source>
        <dbReference type="ARBA" id="ARBA00022475"/>
    </source>
</evidence>
<dbReference type="Proteomes" id="UP000321547">
    <property type="component" value="Unassembled WGS sequence"/>
</dbReference>
<evidence type="ECO:0000259" key="8">
    <source>
        <dbReference type="PROSITE" id="PS50111"/>
    </source>
</evidence>
<reference evidence="11 12" key="1">
    <citation type="submission" date="2016-10" db="EMBL/GenBank/DDBJ databases">
        <authorList>
            <person name="de Groot N.N."/>
        </authorList>
    </citation>
    <scope>NUCLEOTIDE SEQUENCE [LARGE SCALE GENOMIC DNA]</scope>
    <source>
        <strain evidence="11 12">DSM 17073</strain>
    </source>
</reference>
<keyword evidence="3 7" id="KW-0472">Membrane</keyword>
<dbReference type="Gene3D" id="6.10.340.10">
    <property type="match status" value="1"/>
</dbReference>
<keyword evidence="4 6" id="KW-0807">Transducer</keyword>
<dbReference type="PANTHER" id="PTHR32089">
    <property type="entry name" value="METHYL-ACCEPTING CHEMOTAXIS PROTEIN MCPB"/>
    <property type="match status" value="1"/>
</dbReference>
<reference evidence="10 13" key="2">
    <citation type="submission" date="2019-07" db="EMBL/GenBank/DDBJ databases">
        <title>Whole genome shotgun sequence of Halolactibacillus halophilus NBRC 100868.</title>
        <authorList>
            <person name="Hosoyama A."/>
            <person name="Uohara A."/>
            <person name="Ohji S."/>
            <person name="Ichikawa N."/>
        </authorList>
    </citation>
    <scope>NUCLEOTIDE SEQUENCE [LARGE SCALE GENOMIC DNA]</scope>
    <source>
        <strain evidence="10 13">NBRC 100868</strain>
    </source>
</reference>
<evidence type="ECO:0000313" key="10">
    <source>
        <dbReference type="EMBL" id="GEM01820.1"/>
    </source>
</evidence>